<sequence>MRIAVVHRHLPFGDVRVDGVWHGRRHTRRSRTNSSRRWSSEVKRSTSSPPSHRSSAIVTPCDVCATTSQMAPASCHRTSSAT</sequence>
<organism evidence="2 3">
    <name type="scientific">Mycolicibacterium hodleri</name>
    <dbReference type="NCBI Taxonomy" id="49897"/>
    <lineage>
        <taxon>Bacteria</taxon>
        <taxon>Bacillati</taxon>
        <taxon>Actinomycetota</taxon>
        <taxon>Actinomycetes</taxon>
        <taxon>Mycobacteriales</taxon>
        <taxon>Mycobacteriaceae</taxon>
        <taxon>Mycolicibacterium</taxon>
    </lineage>
</organism>
<gene>
    <name evidence="2" type="ORF">D8S82_03755</name>
</gene>
<feature type="compositionally biased region" description="Low complexity" evidence="1">
    <location>
        <begin position="45"/>
        <end position="55"/>
    </location>
</feature>
<dbReference type="EMBL" id="VIFX01000003">
    <property type="protein sequence ID" value="TQR88179.1"/>
    <property type="molecule type" value="Genomic_DNA"/>
</dbReference>
<feature type="region of interest" description="Disordered" evidence="1">
    <location>
        <begin position="25"/>
        <end position="57"/>
    </location>
</feature>
<dbReference type="AlphaFoldDB" id="A0A544W7K2"/>
<comment type="caution">
    <text evidence="2">The sequence shown here is derived from an EMBL/GenBank/DDBJ whole genome shotgun (WGS) entry which is preliminary data.</text>
</comment>
<proteinExistence type="predicted"/>
<evidence type="ECO:0000313" key="3">
    <source>
        <dbReference type="Proteomes" id="UP000315759"/>
    </source>
</evidence>
<dbReference type="Proteomes" id="UP000315759">
    <property type="component" value="Unassembled WGS sequence"/>
</dbReference>
<evidence type="ECO:0000256" key="1">
    <source>
        <dbReference type="SAM" id="MobiDB-lite"/>
    </source>
</evidence>
<name>A0A544W7K2_9MYCO</name>
<protein>
    <submittedName>
        <fullName evidence="2">Uncharacterized protein</fullName>
    </submittedName>
</protein>
<keyword evidence="3" id="KW-1185">Reference proteome</keyword>
<reference evidence="2 3" key="1">
    <citation type="submission" date="2018-10" db="EMBL/GenBank/DDBJ databases">
        <title>Draft genome of Mycobacterium hodleri strain B.</title>
        <authorList>
            <person name="Amande T.J."/>
            <person name="Mcgenity T.J."/>
        </authorList>
    </citation>
    <scope>NUCLEOTIDE SEQUENCE [LARGE SCALE GENOMIC DNA]</scope>
    <source>
        <strain evidence="2 3">B</strain>
    </source>
</reference>
<evidence type="ECO:0000313" key="2">
    <source>
        <dbReference type="EMBL" id="TQR88179.1"/>
    </source>
</evidence>
<accession>A0A544W7K2</accession>